<name>A0A6N7IPB0_9FIRM</name>
<evidence type="ECO:0000256" key="8">
    <source>
        <dbReference type="ARBA" id="ARBA00023225"/>
    </source>
</evidence>
<dbReference type="InterPro" id="IPR018035">
    <property type="entry name" value="Flagellar_FliH/T3SS_HrpE"/>
</dbReference>
<dbReference type="SUPFAM" id="SSF160527">
    <property type="entry name" value="V-type ATPase subunit E-like"/>
    <property type="match status" value="1"/>
</dbReference>
<dbReference type="GO" id="GO:0003774">
    <property type="term" value="F:cytoskeletal motor activity"/>
    <property type="evidence" value="ECO:0007669"/>
    <property type="project" value="InterPro"/>
</dbReference>
<feature type="compositionally biased region" description="Gly residues" evidence="10">
    <location>
        <begin position="43"/>
        <end position="55"/>
    </location>
</feature>
<evidence type="ECO:0000256" key="5">
    <source>
        <dbReference type="ARBA" id="ARBA00022490"/>
    </source>
</evidence>
<dbReference type="AlphaFoldDB" id="A0A6N7IPB0"/>
<evidence type="ECO:0000256" key="3">
    <source>
        <dbReference type="ARBA" id="ARBA00006602"/>
    </source>
</evidence>
<dbReference type="Pfam" id="PF02108">
    <property type="entry name" value="FliH"/>
    <property type="match status" value="1"/>
</dbReference>
<keyword evidence="13" id="KW-1185">Reference proteome</keyword>
<keyword evidence="4" id="KW-0813">Transport</keyword>
<keyword evidence="12" id="KW-0969">Cilium</keyword>
<dbReference type="Gene3D" id="1.20.5.620">
    <property type="entry name" value="F1F0 ATP synthase subunit B, membrane domain"/>
    <property type="match status" value="1"/>
</dbReference>
<dbReference type="GO" id="GO:0071973">
    <property type="term" value="P:bacterial-type flagellum-dependent cell motility"/>
    <property type="evidence" value="ECO:0007669"/>
    <property type="project" value="InterPro"/>
</dbReference>
<evidence type="ECO:0000259" key="11">
    <source>
        <dbReference type="Pfam" id="PF02108"/>
    </source>
</evidence>
<dbReference type="Proteomes" id="UP000441717">
    <property type="component" value="Unassembled WGS sequence"/>
</dbReference>
<feature type="domain" description="Flagellar assembly protein FliH/Type III secretion system HrpE" evidence="11">
    <location>
        <begin position="152"/>
        <end position="275"/>
    </location>
</feature>
<evidence type="ECO:0000256" key="1">
    <source>
        <dbReference type="ARBA" id="ARBA00003041"/>
    </source>
</evidence>
<dbReference type="PANTHER" id="PTHR34982:SF1">
    <property type="entry name" value="FLAGELLAR ASSEMBLY PROTEIN FLIH"/>
    <property type="match status" value="1"/>
</dbReference>
<keyword evidence="7" id="KW-0653">Protein transport</keyword>
<dbReference type="EMBL" id="WHYR01000007">
    <property type="protein sequence ID" value="MQL51433.1"/>
    <property type="molecule type" value="Genomic_DNA"/>
</dbReference>
<keyword evidence="12" id="KW-0282">Flagellum</keyword>
<evidence type="ECO:0000313" key="12">
    <source>
        <dbReference type="EMBL" id="MQL51433.1"/>
    </source>
</evidence>
<comment type="similarity">
    <text evidence="3">Belongs to the FliH family.</text>
</comment>
<evidence type="ECO:0000256" key="10">
    <source>
        <dbReference type="SAM" id="MobiDB-lite"/>
    </source>
</evidence>
<dbReference type="PRINTS" id="PR01003">
    <property type="entry name" value="FLGFLIH"/>
</dbReference>
<evidence type="ECO:0000313" key="13">
    <source>
        <dbReference type="Proteomes" id="UP000441717"/>
    </source>
</evidence>
<reference evidence="12 13" key="1">
    <citation type="submission" date="2019-10" db="EMBL/GenBank/DDBJ databases">
        <title>Comparative genomics of sulfur disproportionating microorganisms.</title>
        <authorList>
            <person name="Ward L.M."/>
            <person name="Bertran E."/>
            <person name="Johnston D."/>
        </authorList>
    </citation>
    <scope>NUCLEOTIDE SEQUENCE [LARGE SCALE GENOMIC DNA]</scope>
    <source>
        <strain evidence="12 13">DSM 14055</strain>
    </source>
</reference>
<dbReference type="OrthoDB" id="1805933at2"/>
<dbReference type="GO" id="GO:0009288">
    <property type="term" value="C:bacterial-type flagellum"/>
    <property type="evidence" value="ECO:0007669"/>
    <property type="project" value="InterPro"/>
</dbReference>
<protein>
    <submittedName>
        <fullName evidence="12">Flagellar biosynthesis protein</fullName>
    </submittedName>
</protein>
<feature type="region of interest" description="Disordered" evidence="10">
    <location>
        <begin position="34"/>
        <end position="79"/>
    </location>
</feature>
<comment type="caution">
    <text evidence="12">The sequence shown here is derived from an EMBL/GenBank/DDBJ whole genome shotgun (WGS) entry which is preliminary data.</text>
</comment>
<evidence type="ECO:0000256" key="9">
    <source>
        <dbReference type="SAM" id="Coils"/>
    </source>
</evidence>
<organism evidence="12 13">
    <name type="scientific">Desulfofundulus thermobenzoicus</name>
    <dbReference type="NCBI Taxonomy" id="29376"/>
    <lineage>
        <taxon>Bacteria</taxon>
        <taxon>Bacillati</taxon>
        <taxon>Bacillota</taxon>
        <taxon>Clostridia</taxon>
        <taxon>Eubacteriales</taxon>
        <taxon>Peptococcaceae</taxon>
        <taxon>Desulfofundulus</taxon>
    </lineage>
</organism>
<keyword evidence="8" id="KW-1006">Bacterial flagellum protein export</keyword>
<evidence type="ECO:0000256" key="7">
    <source>
        <dbReference type="ARBA" id="ARBA00022927"/>
    </source>
</evidence>
<evidence type="ECO:0000256" key="4">
    <source>
        <dbReference type="ARBA" id="ARBA00022448"/>
    </source>
</evidence>
<dbReference type="PANTHER" id="PTHR34982">
    <property type="entry name" value="YOP PROTEINS TRANSLOCATION PROTEIN L"/>
    <property type="match status" value="1"/>
</dbReference>
<proteinExistence type="inferred from homology"/>
<evidence type="ECO:0000256" key="6">
    <source>
        <dbReference type="ARBA" id="ARBA00022795"/>
    </source>
</evidence>
<keyword evidence="12" id="KW-0966">Cell projection</keyword>
<accession>A0A6N7IPB0</accession>
<dbReference type="InterPro" id="IPR051472">
    <property type="entry name" value="T3SS_Stator/FliH"/>
</dbReference>
<comment type="subcellular location">
    <subcellularLocation>
        <location evidence="2">Cytoplasm</location>
    </subcellularLocation>
</comment>
<dbReference type="InterPro" id="IPR000563">
    <property type="entry name" value="Flag_FliH"/>
</dbReference>
<sequence length="281" mass="29957">MLLSSKIILDCDTSAEEPVFLALRYEFPPLPLSGDDPREEYAGGNGHGNGAGRAGSHGFEDRATGSGGNGRAQPGPLEEAGARAEEILAAARREAAAILEKAREEAGRLAGEAAARGREEGLAAGREEGYREGYRKALEEAAAEAGALREEARQVLRQAEEIRRATLAGLEGEVVVLAREMAEKIVAAQLTLDPAVVLNIVHEALETARAREQAVLYVNPEQMAMVEERRQELEPALPPGTVLQIIGDPAVEPGGCRVETADGRVDASLKARWQALQEALQ</sequence>
<evidence type="ECO:0000256" key="2">
    <source>
        <dbReference type="ARBA" id="ARBA00004496"/>
    </source>
</evidence>
<keyword evidence="9" id="KW-0175">Coiled coil</keyword>
<dbReference type="GO" id="GO:0005829">
    <property type="term" value="C:cytosol"/>
    <property type="evidence" value="ECO:0007669"/>
    <property type="project" value="TreeGrafter"/>
</dbReference>
<keyword evidence="5" id="KW-0963">Cytoplasm</keyword>
<gene>
    <name evidence="12" type="ORF">GFC01_03975</name>
</gene>
<keyword evidence="6" id="KW-1005">Bacterial flagellum biogenesis</keyword>
<feature type="coiled-coil region" evidence="9">
    <location>
        <begin position="131"/>
        <end position="165"/>
    </location>
</feature>
<dbReference type="GO" id="GO:0044781">
    <property type="term" value="P:bacterial-type flagellum organization"/>
    <property type="evidence" value="ECO:0007669"/>
    <property type="project" value="UniProtKB-KW"/>
</dbReference>
<comment type="function">
    <text evidence="1">Needed for flagellar regrowth and assembly.</text>
</comment>
<dbReference type="GO" id="GO:0015031">
    <property type="term" value="P:protein transport"/>
    <property type="evidence" value="ECO:0007669"/>
    <property type="project" value="UniProtKB-KW"/>
</dbReference>